<proteinExistence type="predicted"/>
<dbReference type="PaxDb" id="572546-Arcpr_1530"/>
<protein>
    <submittedName>
        <fullName evidence="1">Uncharacterized protein</fullName>
    </submittedName>
</protein>
<dbReference type="RefSeq" id="WP_012940912.1">
    <property type="nucleotide sequence ID" value="NC_013741.1"/>
</dbReference>
<name>D2REN2_ARCPA</name>
<dbReference type="GeneID" id="8740220"/>
<sequence>MRVVIHAIERKWFDDFGAFYTYVIKNADIVEIVDEEELVYDIMKSVKAWIEDGYSIDELREQIAVVYGIPEKYIDLILERVKVELGLVEMQGMLIDPSYDSTNS</sequence>
<dbReference type="eggNOG" id="arCOG06736">
    <property type="taxonomic scope" value="Archaea"/>
</dbReference>
<dbReference type="Proteomes" id="UP000001901">
    <property type="component" value="Chromosome"/>
</dbReference>
<dbReference type="EMBL" id="CP001857">
    <property type="protein sequence ID" value="ADB58576.1"/>
    <property type="molecule type" value="Genomic_DNA"/>
</dbReference>
<dbReference type="STRING" id="572546.Arcpr_1530"/>
<evidence type="ECO:0000313" key="1">
    <source>
        <dbReference type="EMBL" id="ADB58576.1"/>
    </source>
</evidence>
<organism evidence="1 2">
    <name type="scientific">Archaeoglobus profundus (strain DSM 5631 / JCM 9629 / NBRC 100127 / Av18)</name>
    <dbReference type="NCBI Taxonomy" id="572546"/>
    <lineage>
        <taxon>Archaea</taxon>
        <taxon>Methanobacteriati</taxon>
        <taxon>Methanobacteriota</taxon>
        <taxon>Archaeoglobi</taxon>
        <taxon>Archaeoglobales</taxon>
        <taxon>Archaeoglobaceae</taxon>
        <taxon>Archaeoglobus</taxon>
    </lineage>
</organism>
<dbReference type="HOGENOM" id="CLU_2243680_0_0_2"/>
<accession>D2REN2</accession>
<dbReference type="KEGG" id="apo:Arcpr_1530"/>
<gene>
    <name evidence="1" type="ordered locus">Arcpr_1530</name>
</gene>
<dbReference type="AlphaFoldDB" id="D2REN2"/>
<evidence type="ECO:0000313" key="2">
    <source>
        <dbReference type="Proteomes" id="UP000001901"/>
    </source>
</evidence>
<keyword evidence="2" id="KW-1185">Reference proteome</keyword>
<reference evidence="1 2" key="1">
    <citation type="journal article" date="2010" name="Stand. Genomic Sci.">
        <title>Complete genome sequence of Archaeoglobus profundus type strain (AV18).</title>
        <authorList>
            <person name="von Jan M."/>
            <person name="Lapidus A."/>
            <person name="Del Rio T.G."/>
            <person name="Copeland A."/>
            <person name="Tice H."/>
            <person name="Cheng J.F."/>
            <person name="Lucas S."/>
            <person name="Chen F."/>
            <person name="Nolan M."/>
            <person name="Goodwin L."/>
            <person name="Han C."/>
            <person name="Pitluck S."/>
            <person name="Liolios K."/>
            <person name="Ivanova N."/>
            <person name="Mavromatis K."/>
            <person name="Ovchinnikova G."/>
            <person name="Chertkov O."/>
            <person name="Pati A."/>
            <person name="Chen A."/>
            <person name="Palaniappan K."/>
            <person name="Land M."/>
            <person name="Hauser L."/>
            <person name="Chang Y.J."/>
            <person name="Jeffries C.D."/>
            <person name="Saunders E."/>
            <person name="Brettin T."/>
            <person name="Detter J.C."/>
            <person name="Chain P."/>
            <person name="Eichinger K."/>
            <person name="Huber H."/>
            <person name="Spring S."/>
            <person name="Rohde M."/>
            <person name="Goker M."/>
            <person name="Wirth R."/>
            <person name="Woyke T."/>
            <person name="Bristow J."/>
            <person name="Eisen J.A."/>
            <person name="Markowitz V."/>
            <person name="Hugenholtz P."/>
            <person name="Kyrpides N.C."/>
            <person name="Klenk H.P."/>
        </authorList>
    </citation>
    <scope>NUCLEOTIDE SEQUENCE [LARGE SCALE GENOMIC DNA]</scope>
    <source>
        <strain evidence="2">DSM 5631 / JCM 9629 / NBRC 100127 / Av18</strain>
    </source>
</reference>